<dbReference type="SUPFAM" id="SSF53335">
    <property type="entry name" value="S-adenosyl-L-methionine-dependent methyltransferases"/>
    <property type="match status" value="1"/>
</dbReference>
<name>A0A2P8CVU0_9BACT</name>
<dbReference type="InterPro" id="IPR041698">
    <property type="entry name" value="Methyltransf_25"/>
</dbReference>
<accession>A0A2P8CVU0</accession>
<keyword evidence="2" id="KW-0808">Transferase</keyword>
<feature type="domain" description="Methyltransferase" evidence="1">
    <location>
        <begin position="60"/>
        <end position="149"/>
    </location>
</feature>
<dbReference type="EMBL" id="PYGD01000013">
    <property type="protein sequence ID" value="PSK89049.1"/>
    <property type="molecule type" value="Genomic_DNA"/>
</dbReference>
<protein>
    <submittedName>
        <fullName evidence="2">Methyltransferase family protein</fullName>
    </submittedName>
</protein>
<dbReference type="OrthoDB" id="1143568at2"/>
<gene>
    <name evidence="2" type="ORF">B0I18_11361</name>
</gene>
<organism evidence="2 3">
    <name type="scientific">Taibaiella chishuiensis</name>
    <dbReference type="NCBI Taxonomy" id="1434707"/>
    <lineage>
        <taxon>Bacteria</taxon>
        <taxon>Pseudomonadati</taxon>
        <taxon>Bacteroidota</taxon>
        <taxon>Chitinophagia</taxon>
        <taxon>Chitinophagales</taxon>
        <taxon>Chitinophagaceae</taxon>
        <taxon>Taibaiella</taxon>
    </lineage>
</organism>
<dbReference type="AlphaFoldDB" id="A0A2P8CVU0"/>
<dbReference type="Proteomes" id="UP000240572">
    <property type="component" value="Unassembled WGS sequence"/>
</dbReference>
<proteinExistence type="predicted"/>
<keyword evidence="3" id="KW-1185">Reference proteome</keyword>
<evidence type="ECO:0000259" key="1">
    <source>
        <dbReference type="Pfam" id="PF13649"/>
    </source>
</evidence>
<comment type="caution">
    <text evidence="2">The sequence shown here is derived from an EMBL/GenBank/DDBJ whole genome shotgun (WGS) entry which is preliminary data.</text>
</comment>
<dbReference type="CDD" id="cd02440">
    <property type="entry name" value="AdoMet_MTases"/>
    <property type="match status" value="1"/>
</dbReference>
<keyword evidence="2" id="KW-0489">Methyltransferase</keyword>
<dbReference type="GO" id="GO:0008168">
    <property type="term" value="F:methyltransferase activity"/>
    <property type="evidence" value="ECO:0007669"/>
    <property type="project" value="UniProtKB-KW"/>
</dbReference>
<evidence type="ECO:0000313" key="2">
    <source>
        <dbReference type="EMBL" id="PSK89049.1"/>
    </source>
</evidence>
<dbReference type="RefSeq" id="WP_106525077.1">
    <property type="nucleotide sequence ID" value="NZ_PYGD01000013.1"/>
</dbReference>
<dbReference type="Pfam" id="PF13649">
    <property type="entry name" value="Methyltransf_25"/>
    <property type="match status" value="1"/>
</dbReference>
<dbReference type="Gene3D" id="3.40.50.150">
    <property type="entry name" value="Vaccinia Virus protein VP39"/>
    <property type="match status" value="1"/>
</dbReference>
<sequence length="230" mass="25986">MQDILGQAISDYYNYERDQTLWVHDTLGPKVPMPVSVYFRPEKDMPALELEALRHCKGRVLDIGAGAGSHALALQDRGIDVAAIDISPLAVSVMQSRGVEKALVTDIFQFGGERYDTLLLMMNGIGLCSNIAGLHRFLKYTRNLLAPGGQLLFDSSDVAYLYEDGLPAGDNYYGEIRCRYEYKKQKTDWFTWLYADQSVLATVAREEGYHSEVLFEDDNDQYLVRLRPIS</sequence>
<evidence type="ECO:0000313" key="3">
    <source>
        <dbReference type="Proteomes" id="UP000240572"/>
    </source>
</evidence>
<dbReference type="GO" id="GO:0032259">
    <property type="term" value="P:methylation"/>
    <property type="evidence" value="ECO:0007669"/>
    <property type="project" value="UniProtKB-KW"/>
</dbReference>
<reference evidence="2 3" key="1">
    <citation type="submission" date="2018-03" db="EMBL/GenBank/DDBJ databases">
        <title>Genomic Encyclopedia of Type Strains, Phase III (KMG-III): the genomes of soil and plant-associated and newly described type strains.</title>
        <authorList>
            <person name="Whitman W."/>
        </authorList>
    </citation>
    <scope>NUCLEOTIDE SEQUENCE [LARGE SCALE GENOMIC DNA]</scope>
    <source>
        <strain evidence="2 3">CGMCC 1.12700</strain>
    </source>
</reference>
<dbReference type="InterPro" id="IPR029063">
    <property type="entry name" value="SAM-dependent_MTases_sf"/>
</dbReference>